<evidence type="ECO:0000256" key="1">
    <source>
        <dbReference type="ARBA" id="ARBA00022679"/>
    </source>
</evidence>
<reference evidence="6" key="1">
    <citation type="journal article" date="2023" name="Mol. Phylogenet. Evol.">
        <title>Genome-scale phylogeny and comparative genomics of the fungal order Sordariales.</title>
        <authorList>
            <person name="Hensen N."/>
            <person name="Bonometti L."/>
            <person name="Westerberg I."/>
            <person name="Brannstrom I.O."/>
            <person name="Guillou S."/>
            <person name="Cros-Aarteil S."/>
            <person name="Calhoun S."/>
            <person name="Haridas S."/>
            <person name="Kuo A."/>
            <person name="Mondo S."/>
            <person name="Pangilinan J."/>
            <person name="Riley R."/>
            <person name="LaButti K."/>
            <person name="Andreopoulos B."/>
            <person name="Lipzen A."/>
            <person name="Chen C."/>
            <person name="Yan M."/>
            <person name="Daum C."/>
            <person name="Ng V."/>
            <person name="Clum A."/>
            <person name="Steindorff A."/>
            <person name="Ohm R.A."/>
            <person name="Martin F."/>
            <person name="Silar P."/>
            <person name="Natvig D.O."/>
            <person name="Lalanne C."/>
            <person name="Gautier V."/>
            <person name="Ament-Velasquez S.L."/>
            <person name="Kruys A."/>
            <person name="Hutchinson M.I."/>
            <person name="Powell A.J."/>
            <person name="Barry K."/>
            <person name="Miller A.N."/>
            <person name="Grigoriev I.V."/>
            <person name="Debuchy R."/>
            <person name="Gladieux P."/>
            <person name="Hiltunen Thoren M."/>
            <person name="Johannesson H."/>
        </authorList>
    </citation>
    <scope>NUCLEOTIDE SEQUENCE</scope>
    <source>
        <strain evidence="6">CBS 958.72</strain>
    </source>
</reference>
<dbReference type="Pfam" id="PF13302">
    <property type="entry name" value="Acetyltransf_3"/>
    <property type="match status" value="1"/>
</dbReference>
<feature type="region of interest" description="Disordered" evidence="4">
    <location>
        <begin position="1"/>
        <end position="23"/>
    </location>
</feature>
<gene>
    <name evidence="6" type="ORF">B0T24DRAFT_715204</name>
</gene>
<dbReference type="EMBL" id="JAULSN010000001">
    <property type="protein sequence ID" value="KAK3383272.1"/>
    <property type="molecule type" value="Genomic_DNA"/>
</dbReference>
<dbReference type="GO" id="GO:0016747">
    <property type="term" value="F:acyltransferase activity, transferring groups other than amino-acyl groups"/>
    <property type="evidence" value="ECO:0007669"/>
    <property type="project" value="InterPro"/>
</dbReference>
<dbReference type="PANTHER" id="PTHR43792">
    <property type="entry name" value="GNAT FAMILY, PUTATIVE (AFU_ORTHOLOGUE AFUA_3G00765)-RELATED-RELATED"/>
    <property type="match status" value="1"/>
</dbReference>
<sequence length="193" mass="20469">MEKRIPTSWQSRPAAARTSNPNTLALPSVASDAAALQAAAEDPAIARRMRDAYPAPYGLANAERWIGIAPAEDPPLNFAICTPPDHAGTTTVCGGIGLKRLADVESRTLEVGYWLGRDVWGRGIATEAPAAAAGGPVQRIEACVFGDNDASARVLTKAGYVLEGSRRKAGFKNGKPFDIRIFGILREEVLGSR</sequence>
<keyword evidence="7" id="KW-1185">Reference proteome</keyword>
<comment type="similarity">
    <text evidence="3">Belongs to the acetyltransferase family. RimJ subfamily.</text>
</comment>
<dbReference type="Gene3D" id="3.40.630.30">
    <property type="match status" value="1"/>
</dbReference>
<dbReference type="InterPro" id="IPR051531">
    <property type="entry name" value="N-acetyltransferase"/>
</dbReference>
<feature type="domain" description="N-acetyltransferase" evidence="5">
    <location>
        <begin position="29"/>
        <end position="160"/>
    </location>
</feature>
<evidence type="ECO:0000313" key="6">
    <source>
        <dbReference type="EMBL" id="KAK3383272.1"/>
    </source>
</evidence>
<dbReference type="InterPro" id="IPR016181">
    <property type="entry name" value="Acyl_CoA_acyltransferase"/>
</dbReference>
<dbReference type="PANTHER" id="PTHR43792:SF8">
    <property type="entry name" value="[RIBOSOMAL PROTEIN US5]-ALANINE N-ACETYLTRANSFERASE"/>
    <property type="match status" value="1"/>
</dbReference>
<name>A0AAE0TXM7_9PEZI</name>
<keyword evidence="1" id="KW-0808">Transferase</keyword>
<feature type="compositionally biased region" description="Polar residues" evidence="4">
    <location>
        <begin position="7"/>
        <end position="23"/>
    </location>
</feature>
<accession>A0AAE0TXM7</accession>
<evidence type="ECO:0000256" key="2">
    <source>
        <dbReference type="ARBA" id="ARBA00023315"/>
    </source>
</evidence>
<organism evidence="6 7">
    <name type="scientific">Lasiosphaeria ovina</name>
    <dbReference type="NCBI Taxonomy" id="92902"/>
    <lineage>
        <taxon>Eukaryota</taxon>
        <taxon>Fungi</taxon>
        <taxon>Dikarya</taxon>
        <taxon>Ascomycota</taxon>
        <taxon>Pezizomycotina</taxon>
        <taxon>Sordariomycetes</taxon>
        <taxon>Sordariomycetidae</taxon>
        <taxon>Sordariales</taxon>
        <taxon>Lasiosphaeriaceae</taxon>
        <taxon>Lasiosphaeria</taxon>
    </lineage>
</organism>
<dbReference type="AlphaFoldDB" id="A0AAE0TXM7"/>
<keyword evidence="2" id="KW-0012">Acyltransferase</keyword>
<dbReference type="SUPFAM" id="SSF55729">
    <property type="entry name" value="Acyl-CoA N-acyltransferases (Nat)"/>
    <property type="match status" value="1"/>
</dbReference>
<evidence type="ECO:0000259" key="5">
    <source>
        <dbReference type="Pfam" id="PF13302"/>
    </source>
</evidence>
<evidence type="ECO:0000256" key="4">
    <source>
        <dbReference type="SAM" id="MobiDB-lite"/>
    </source>
</evidence>
<comment type="caution">
    <text evidence="6">The sequence shown here is derived from an EMBL/GenBank/DDBJ whole genome shotgun (WGS) entry which is preliminary data.</text>
</comment>
<dbReference type="Proteomes" id="UP001287356">
    <property type="component" value="Unassembled WGS sequence"/>
</dbReference>
<reference evidence="6" key="2">
    <citation type="submission" date="2023-06" db="EMBL/GenBank/DDBJ databases">
        <authorList>
            <consortium name="Lawrence Berkeley National Laboratory"/>
            <person name="Haridas S."/>
            <person name="Hensen N."/>
            <person name="Bonometti L."/>
            <person name="Westerberg I."/>
            <person name="Brannstrom I.O."/>
            <person name="Guillou S."/>
            <person name="Cros-Aarteil S."/>
            <person name="Calhoun S."/>
            <person name="Kuo A."/>
            <person name="Mondo S."/>
            <person name="Pangilinan J."/>
            <person name="Riley R."/>
            <person name="Labutti K."/>
            <person name="Andreopoulos B."/>
            <person name="Lipzen A."/>
            <person name="Chen C."/>
            <person name="Yanf M."/>
            <person name="Daum C."/>
            <person name="Ng V."/>
            <person name="Clum A."/>
            <person name="Steindorff A."/>
            <person name="Ohm R."/>
            <person name="Martin F."/>
            <person name="Silar P."/>
            <person name="Natvig D."/>
            <person name="Lalanne C."/>
            <person name="Gautier V."/>
            <person name="Ament-Velasquez S.L."/>
            <person name="Kruys A."/>
            <person name="Hutchinson M.I."/>
            <person name="Powell A.J."/>
            <person name="Barry K."/>
            <person name="Miller A.N."/>
            <person name="Grigoriev I.V."/>
            <person name="Debuchy R."/>
            <person name="Gladieux P."/>
            <person name="Thoren M.H."/>
            <person name="Johannesson H."/>
        </authorList>
    </citation>
    <scope>NUCLEOTIDE SEQUENCE</scope>
    <source>
        <strain evidence="6">CBS 958.72</strain>
    </source>
</reference>
<evidence type="ECO:0000256" key="3">
    <source>
        <dbReference type="ARBA" id="ARBA00038502"/>
    </source>
</evidence>
<dbReference type="InterPro" id="IPR000182">
    <property type="entry name" value="GNAT_dom"/>
</dbReference>
<protein>
    <submittedName>
        <fullName evidence="6">Acyl-CoA N-acyltransferase</fullName>
    </submittedName>
</protein>
<proteinExistence type="inferred from homology"/>
<evidence type="ECO:0000313" key="7">
    <source>
        <dbReference type="Proteomes" id="UP001287356"/>
    </source>
</evidence>